<feature type="signal peptide" evidence="4">
    <location>
        <begin position="1"/>
        <end position="20"/>
    </location>
</feature>
<dbReference type="GO" id="GO:0005886">
    <property type="term" value="C:plasma membrane"/>
    <property type="evidence" value="ECO:0007669"/>
    <property type="project" value="TreeGrafter"/>
</dbReference>
<dbReference type="SMART" id="SM00369">
    <property type="entry name" value="LRR_TYP"/>
    <property type="match status" value="7"/>
</dbReference>
<organism evidence="5">
    <name type="scientific">Azumapecten farreri</name>
    <name type="common">Farrer's scallop</name>
    <name type="synonym">Chlamys farreri</name>
    <dbReference type="NCBI Taxonomy" id="106299"/>
    <lineage>
        <taxon>Eukaryota</taxon>
        <taxon>Metazoa</taxon>
        <taxon>Spiralia</taxon>
        <taxon>Lophotrochozoa</taxon>
        <taxon>Mollusca</taxon>
        <taxon>Bivalvia</taxon>
        <taxon>Autobranchia</taxon>
        <taxon>Pteriomorphia</taxon>
        <taxon>Pectinida</taxon>
        <taxon>Pectinoidea</taxon>
        <taxon>Pectinidae</taxon>
        <taxon>Azumapecten</taxon>
    </lineage>
</organism>
<evidence type="ECO:0000256" key="2">
    <source>
        <dbReference type="ARBA" id="ARBA00022729"/>
    </source>
</evidence>
<dbReference type="Gene3D" id="3.80.10.10">
    <property type="entry name" value="Ribonuclease Inhibitor"/>
    <property type="match status" value="3"/>
</dbReference>
<dbReference type="InterPro" id="IPR003591">
    <property type="entry name" value="Leu-rich_rpt_typical-subtyp"/>
</dbReference>
<sequence>MKSVTLFSLMALAFCHVTDGACPLQASLGCFCQNSVVDCSDKHLTAVPAFTATGWDQFTIVRLSHNKITTIPNNAFLNINVTTIELDYNDISSIANDAFKGVANYLTALNLEGNKLDVASDAFIHLPHITSLNILHNPVRSVPDPVFFALGTTLLDFSFGDDELSVWPPTLDHLQTLKSLRFEGYAMGYIPFNAFHGFELTLRKLTIRKTSLRIIPMAVKELQYLEEFYFEDNIDVTDAGIIESAFEITHGSGESAIKTLSLKNNSLTTFPTALRQLPKLENFFMDDNRLWFINDAMVSYVRGFMYNVSLKSCSLDRIPQTILRIRNLRSLDLSNNNINSIYSNDFTFSDGNQTHEHLQVLNLANNPLAYIASTAFVNLVKLQELNITSTDLKAIPQAVGKVPSLKKVYVHDTPVECTCELKWIHSSNARNVDFEGECDTITQSIGNYIKRRIPNCPA</sequence>
<dbReference type="PROSITE" id="PS51257">
    <property type="entry name" value="PROKAR_LIPOPROTEIN"/>
    <property type="match status" value="1"/>
</dbReference>
<name>I6LKU9_AZUFA</name>
<dbReference type="InterPro" id="IPR050541">
    <property type="entry name" value="LRR_TM_domain-containing"/>
</dbReference>
<dbReference type="PANTHER" id="PTHR24369">
    <property type="entry name" value="ANTIGEN BSP, PUTATIVE-RELATED"/>
    <property type="match status" value="1"/>
</dbReference>
<dbReference type="Pfam" id="PF13855">
    <property type="entry name" value="LRR_8"/>
    <property type="match status" value="2"/>
</dbReference>
<dbReference type="PANTHER" id="PTHR24369:SF210">
    <property type="entry name" value="CHAOPTIN-RELATED"/>
    <property type="match status" value="1"/>
</dbReference>
<dbReference type="EMBL" id="GQ240295">
    <property type="protein sequence ID" value="ADF32022.1"/>
    <property type="molecule type" value="mRNA"/>
</dbReference>
<proteinExistence type="evidence at transcript level"/>
<dbReference type="PROSITE" id="PS51450">
    <property type="entry name" value="LRR"/>
    <property type="match status" value="1"/>
</dbReference>
<evidence type="ECO:0000256" key="3">
    <source>
        <dbReference type="ARBA" id="ARBA00022737"/>
    </source>
</evidence>
<dbReference type="InterPro" id="IPR032675">
    <property type="entry name" value="LRR_dom_sf"/>
</dbReference>
<evidence type="ECO:0000256" key="1">
    <source>
        <dbReference type="ARBA" id="ARBA00022614"/>
    </source>
</evidence>
<evidence type="ECO:0000313" key="5">
    <source>
        <dbReference type="EMBL" id="ADF32022.1"/>
    </source>
</evidence>
<keyword evidence="1" id="KW-0433">Leucine-rich repeat</keyword>
<dbReference type="AlphaFoldDB" id="I6LKU9"/>
<accession>I6LKU9</accession>
<keyword evidence="2 4" id="KW-0732">Signal</keyword>
<dbReference type="InterPro" id="IPR001611">
    <property type="entry name" value="Leu-rich_rpt"/>
</dbReference>
<evidence type="ECO:0000256" key="4">
    <source>
        <dbReference type="SAM" id="SignalP"/>
    </source>
</evidence>
<dbReference type="SUPFAM" id="SSF52047">
    <property type="entry name" value="RNI-like"/>
    <property type="match status" value="1"/>
</dbReference>
<dbReference type="Pfam" id="PF00560">
    <property type="entry name" value="LRR_1"/>
    <property type="match status" value="1"/>
</dbReference>
<protein>
    <submittedName>
        <fullName evidence="5">Leucine rich repeat only protein 1</fullName>
    </submittedName>
</protein>
<feature type="chain" id="PRO_5003705208" evidence="4">
    <location>
        <begin position="21"/>
        <end position="458"/>
    </location>
</feature>
<reference evidence="5" key="1">
    <citation type="submission" date="2009-06" db="EMBL/GenBank/DDBJ databases">
        <title>Leucine rich repeat containing protein in Chlamys farreri.</title>
        <authorList>
            <person name="Wang M.Q."/>
            <person name="Song L.S."/>
            <person name="Xu W."/>
            <person name="Wu L.T."/>
        </authorList>
    </citation>
    <scope>NUCLEOTIDE SEQUENCE</scope>
</reference>
<keyword evidence="3" id="KW-0677">Repeat</keyword>